<gene>
    <name evidence="2" type="ORF">Atai01_56900</name>
</gene>
<accession>A0A9W6R3Z2</accession>
<evidence type="ECO:0000313" key="3">
    <source>
        <dbReference type="Proteomes" id="UP001165136"/>
    </source>
</evidence>
<name>A0A9W6R3Z2_9PSEU</name>
<sequence length="137" mass="15092">MRIGIHAIGNYAPKGHQQPAIDRINRRENEPNPALDTPRTTGLCHGQLTQQKPHRTTRENQHINSGRSTDHTHGTRVFSVPGDDLGQDPNPQGDHASTQATADPGRDRDPHCLVGVALRATGTHRHCPVFRWPASQT</sequence>
<feature type="region of interest" description="Disordered" evidence="1">
    <location>
        <begin position="27"/>
        <end position="110"/>
    </location>
</feature>
<reference evidence="2" key="1">
    <citation type="submission" date="2023-03" db="EMBL/GenBank/DDBJ databases">
        <title>Amycolatopsis taiwanensis NBRC 103393.</title>
        <authorList>
            <person name="Ichikawa N."/>
            <person name="Sato H."/>
            <person name="Tonouchi N."/>
        </authorList>
    </citation>
    <scope>NUCLEOTIDE SEQUENCE</scope>
    <source>
        <strain evidence="2">NBRC 103393</strain>
    </source>
</reference>
<dbReference type="EMBL" id="BSTI01000014">
    <property type="protein sequence ID" value="GLY69071.1"/>
    <property type="molecule type" value="Genomic_DNA"/>
</dbReference>
<dbReference type="Proteomes" id="UP001165136">
    <property type="component" value="Unassembled WGS sequence"/>
</dbReference>
<proteinExistence type="predicted"/>
<dbReference type="AlphaFoldDB" id="A0A9W6R3Z2"/>
<keyword evidence="3" id="KW-1185">Reference proteome</keyword>
<organism evidence="2 3">
    <name type="scientific">Amycolatopsis taiwanensis</name>
    <dbReference type="NCBI Taxonomy" id="342230"/>
    <lineage>
        <taxon>Bacteria</taxon>
        <taxon>Bacillati</taxon>
        <taxon>Actinomycetota</taxon>
        <taxon>Actinomycetes</taxon>
        <taxon>Pseudonocardiales</taxon>
        <taxon>Pseudonocardiaceae</taxon>
        <taxon>Amycolatopsis</taxon>
    </lineage>
</organism>
<comment type="caution">
    <text evidence="2">The sequence shown here is derived from an EMBL/GenBank/DDBJ whole genome shotgun (WGS) entry which is preliminary data.</text>
</comment>
<protein>
    <submittedName>
        <fullName evidence="2">Uncharacterized protein</fullName>
    </submittedName>
</protein>
<evidence type="ECO:0000256" key="1">
    <source>
        <dbReference type="SAM" id="MobiDB-lite"/>
    </source>
</evidence>
<evidence type="ECO:0000313" key="2">
    <source>
        <dbReference type="EMBL" id="GLY69071.1"/>
    </source>
</evidence>